<comment type="caution">
    <text evidence="3">The sequence shown here is derived from an EMBL/GenBank/DDBJ whole genome shotgun (WGS) entry which is preliminary data.</text>
</comment>
<dbReference type="InterPro" id="IPR001466">
    <property type="entry name" value="Beta-lactam-related"/>
</dbReference>
<dbReference type="EC" id="3.1.1.103" evidence="3"/>
<dbReference type="Pfam" id="PF00144">
    <property type="entry name" value="Beta-lactamase"/>
    <property type="match status" value="1"/>
</dbReference>
<reference evidence="3 4" key="1">
    <citation type="submission" date="2024-06" db="EMBL/GenBank/DDBJ databases">
        <title>The Natural Products Discovery Center: Release of the First 8490 Sequenced Strains for Exploring Actinobacteria Biosynthetic Diversity.</title>
        <authorList>
            <person name="Kalkreuter E."/>
            <person name="Kautsar S.A."/>
            <person name="Yang D."/>
            <person name="Bader C.D."/>
            <person name="Teijaro C.N."/>
            <person name="Fluegel L."/>
            <person name="Davis C.M."/>
            <person name="Simpson J.R."/>
            <person name="Lauterbach L."/>
            <person name="Steele A.D."/>
            <person name="Gui C."/>
            <person name="Meng S."/>
            <person name="Li G."/>
            <person name="Viehrig K."/>
            <person name="Ye F."/>
            <person name="Su P."/>
            <person name="Kiefer A.F."/>
            <person name="Nichols A."/>
            <person name="Cepeda A.J."/>
            <person name="Yan W."/>
            <person name="Fan B."/>
            <person name="Jiang Y."/>
            <person name="Adhikari A."/>
            <person name="Zheng C.-J."/>
            <person name="Schuster L."/>
            <person name="Cowan T.M."/>
            <person name="Smanski M.J."/>
            <person name="Chevrette M.G."/>
            <person name="De Carvalho L.P.S."/>
            <person name="Shen B."/>
        </authorList>
    </citation>
    <scope>NUCLEOTIDE SEQUENCE [LARGE SCALE GENOMIC DNA]</scope>
    <source>
        <strain evidence="3 4">NPDC019583</strain>
    </source>
</reference>
<dbReference type="InterPro" id="IPR012338">
    <property type="entry name" value="Beta-lactam/transpept-like"/>
</dbReference>
<keyword evidence="4" id="KW-1185">Reference proteome</keyword>
<dbReference type="EMBL" id="JBEYBN010000047">
    <property type="protein sequence ID" value="MEU2270202.1"/>
    <property type="molecule type" value="Genomic_DNA"/>
</dbReference>
<dbReference type="Proteomes" id="UP001550603">
    <property type="component" value="Unassembled WGS sequence"/>
</dbReference>
<dbReference type="InterPro" id="IPR050789">
    <property type="entry name" value="Diverse_Enzym_Activities"/>
</dbReference>
<dbReference type="Gene3D" id="3.40.710.10">
    <property type="entry name" value="DD-peptidase/beta-lactamase superfamily"/>
    <property type="match status" value="1"/>
</dbReference>
<name>A0ABV2Y2C7_9ACTN</name>
<accession>A0ABV2Y2C7</accession>
<keyword evidence="1 3" id="KW-0378">Hydrolase</keyword>
<sequence length="352" mass="38644">MPETPEWSCLAARAQSLIDSGLAQGIYPGAVWMAGDADGPQAGGAVGVLDPLEDPTPMTSDTVFDIASLTKVTTLWPLIGLLWEEGRCELDSHVDELLPETKGRPLAQVTVRHLLTHTAGLPKRANLRALYGADPTAIWRGILNEPLHDVPGRRVAYCDRAALVLGLIAQRLLGDQLADAARKLVWAPLGMDDTRYGPLPSESRKRCAPTEYDETARQRVRGTVHDYSARLLGETAGNSGVFSTAADLARFLHHLLVAGRGAHSVVPPTWISLSLQVHTRDLEPAWGLVWMLDRRPDPAAQAFVHYGFTGTGIWVSRKRSRWAVLLTNKIYYSRSFAPLDEIRSVFSTFVFP</sequence>
<organism evidence="3 4">
    <name type="scientific">Streptomyces olindensis</name>
    <dbReference type="NCBI Taxonomy" id="358823"/>
    <lineage>
        <taxon>Bacteria</taxon>
        <taxon>Bacillati</taxon>
        <taxon>Actinomycetota</taxon>
        <taxon>Actinomycetes</taxon>
        <taxon>Kitasatosporales</taxon>
        <taxon>Streptomycetaceae</taxon>
        <taxon>Streptomyces</taxon>
    </lineage>
</organism>
<dbReference type="GO" id="GO:0016787">
    <property type="term" value="F:hydrolase activity"/>
    <property type="evidence" value="ECO:0007669"/>
    <property type="project" value="UniProtKB-KW"/>
</dbReference>
<evidence type="ECO:0000256" key="1">
    <source>
        <dbReference type="ARBA" id="ARBA00022801"/>
    </source>
</evidence>
<dbReference type="PANTHER" id="PTHR43283:SF11">
    <property type="entry name" value="BETA-LACTAMASE-RELATED DOMAIN-CONTAINING PROTEIN"/>
    <property type="match status" value="1"/>
</dbReference>
<evidence type="ECO:0000313" key="4">
    <source>
        <dbReference type="Proteomes" id="UP001550603"/>
    </source>
</evidence>
<proteinExistence type="predicted"/>
<gene>
    <name evidence="3" type="ORF">ABZ568_28115</name>
</gene>
<evidence type="ECO:0000259" key="2">
    <source>
        <dbReference type="Pfam" id="PF00144"/>
    </source>
</evidence>
<dbReference type="SUPFAM" id="SSF56601">
    <property type="entry name" value="beta-lactamase/transpeptidase-like"/>
    <property type="match status" value="1"/>
</dbReference>
<dbReference type="PANTHER" id="PTHR43283">
    <property type="entry name" value="BETA-LACTAMASE-RELATED"/>
    <property type="match status" value="1"/>
</dbReference>
<protein>
    <submittedName>
        <fullName evidence="3">Serine hydrolase domain-containing protein</fullName>
        <ecNumber evidence="3">3.1.1.103</ecNumber>
    </submittedName>
</protein>
<feature type="domain" description="Beta-lactamase-related" evidence="2">
    <location>
        <begin position="15"/>
        <end position="332"/>
    </location>
</feature>
<evidence type="ECO:0000313" key="3">
    <source>
        <dbReference type="EMBL" id="MEU2270202.1"/>
    </source>
</evidence>